<dbReference type="EMBL" id="EF146248">
    <property type="protein sequence ID" value="ABK94335.1"/>
    <property type="molecule type" value="mRNA"/>
</dbReference>
<name>A9PD82_POPTR</name>
<accession>A9PD82</accession>
<evidence type="ECO:0000256" key="1">
    <source>
        <dbReference type="SAM" id="SignalP"/>
    </source>
</evidence>
<reference evidence="2" key="1">
    <citation type="journal article" date="2008" name="BMC Genomics">
        <title>Analysis of 4,664 high-quality sequence-finished poplar full-length cDNA clones and their utility for the discovery of genes responding to insect feeding.</title>
        <authorList>
            <person name="Ralph S.G."/>
            <person name="Chun H.J."/>
            <person name="Cooper D."/>
            <person name="Kirkpatrick R."/>
            <person name="Kolosova N."/>
            <person name="Gunter L."/>
            <person name="Tuskan G.A."/>
            <person name="Douglas C.J."/>
            <person name="Holt R.A."/>
            <person name="Jones S.J."/>
            <person name="Marra M.A."/>
            <person name="Bohlmann J."/>
        </authorList>
    </citation>
    <scope>NUCLEOTIDE SEQUENCE</scope>
    <source>
        <tissue evidence="2">Phloem and cambium</tissue>
    </source>
</reference>
<evidence type="ECO:0000313" key="2">
    <source>
        <dbReference type="EMBL" id="ABK94335.1"/>
    </source>
</evidence>
<proteinExistence type="evidence at transcript level"/>
<sequence length="46" mass="5684">MKRCLSWFLLRRKVLKLLIFLILRRKHFKNLSSLFKKHLTSMNLVL</sequence>
<protein>
    <submittedName>
        <fullName evidence="2">Uncharacterized protein</fullName>
    </submittedName>
</protein>
<feature type="signal peptide" evidence="1">
    <location>
        <begin position="1"/>
        <end position="16"/>
    </location>
</feature>
<dbReference type="AlphaFoldDB" id="A9PD82"/>
<feature type="chain" id="PRO_5005335709" evidence="1">
    <location>
        <begin position="17"/>
        <end position="46"/>
    </location>
</feature>
<organism evidence="2">
    <name type="scientific">Populus trichocarpa</name>
    <name type="common">Western balsam poplar</name>
    <name type="synonym">Populus balsamifera subsp. trichocarpa</name>
    <dbReference type="NCBI Taxonomy" id="3694"/>
    <lineage>
        <taxon>Eukaryota</taxon>
        <taxon>Viridiplantae</taxon>
        <taxon>Streptophyta</taxon>
        <taxon>Embryophyta</taxon>
        <taxon>Tracheophyta</taxon>
        <taxon>Spermatophyta</taxon>
        <taxon>Magnoliopsida</taxon>
        <taxon>eudicotyledons</taxon>
        <taxon>Gunneridae</taxon>
        <taxon>Pentapetalae</taxon>
        <taxon>rosids</taxon>
        <taxon>fabids</taxon>
        <taxon>Malpighiales</taxon>
        <taxon>Salicaceae</taxon>
        <taxon>Saliceae</taxon>
        <taxon>Populus</taxon>
    </lineage>
</organism>
<keyword evidence="1" id="KW-0732">Signal</keyword>